<reference evidence="4 5" key="1">
    <citation type="submission" date="2018-07" db="EMBL/GenBank/DDBJ databases">
        <title>Dyella tabacisoli L4-6T, whole genome shotgun sequence.</title>
        <authorList>
            <person name="Zhou X.-K."/>
            <person name="Li W.-J."/>
            <person name="Duan Y.-Q."/>
        </authorList>
    </citation>
    <scope>NUCLEOTIDE SEQUENCE [LARGE SCALE GENOMIC DNA]</scope>
    <source>
        <strain evidence="4 5">L4-6</strain>
    </source>
</reference>
<dbReference type="PANTHER" id="PTHR32305">
    <property type="match status" value="1"/>
</dbReference>
<evidence type="ECO:0000259" key="3">
    <source>
        <dbReference type="PROSITE" id="PS51782"/>
    </source>
</evidence>
<dbReference type="SUPFAM" id="SSF101898">
    <property type="entry name" value="NHL repeat"/>
    <property type="match status" value="1"/>
</dbReference>
<evidence type="ECO:0000313" key="4">
    <source>
        <dbReference type="EMBL" id="RDD81408.1"/>
    </source>
</evidence>
<feature type="region of interest" description="Disordered" evidence="2">
    <location>
        <begin position="3893"/>
        <end position="3984"/>
    </location>
</feature>
<protein>
    <submittedName>
        <fullName evidence="4">LysM peptidoglycan-binding domain-containing protein</fullName>
    </submittedName>
</protein>
<feature type="domain" description="LysM" evidence="3">
    <location>
        <begin position="3760"/>
        <end position="3807"/>
    </location>
</feature>
<dbReference type="CDD" id="cd00118">
    <property type="entry name" value="LysM"/>
    <property type="match status" value="1"/>
</dbReference>
<dbReference type="InterPro" id="IPR015919">
    <property type="entry name" value="Cadherin-like_sf"/>
</dbReference>
<dbReference type="InterPro" id="IPR056823">
    <property type="entry name" value="TEN-like_YD-shell"/>
</dbReference>
<dbReference type="InterPro" id="IPR006644">
    <property type="entry name" value="Cadg"/>
</dbReference>
<dbReference type="Pfam" id="PF05345">
    <property type="entry name" value="He_PIG"/>
    <property type="match status" value="4"/>
</dbReference>
<dbReference type="InterPro" id="IPR013783">
    <property type="entry name" value="Ig-like_fold"/>
</dbReference>
<evidence type="ECO:0000256" key="1">
    <source>
        <dbReference type="ARBA" id="ARBA00022737"/>
    </source>
</evidence>
<feature type="non-terminal residue" evidence="4">
    <location>
        <position position="1"/>
    </location>
</feature>
<dbReference type="Gene3D" id="2.60.40.10">
    <property type="entry name" value="Immunoglobulins"/>
    <property type="match status" value="4"/>
</dbReference>
<dbReference type="GO" id="GO:0016020">
    <property type="term" value="C:membrane"/>
    <property type="evidence" value="ECO:0007669"/>
    <property type="project" value="InterPro"/>
</dbReference>
<feature type="compositionally biased region" description="Low complexity" evidence="2">
    <location>
        <begin position="4110"/>
        <end position="4173"/>
    </location>
</feature>
<name>A0A369UNW4_9GAMM</name>
<organism evidence="4 5">
    <name type="scientific">Dyella tabacisoli</name>
    <dbReference type="NCBI Taxonomy" id="2282381"/>
    <lineage>
        <taxon>Bacteria</taxon>
        <taxon>Pseudomonadati</taxon>
        <taxon>Pseudomonadota</taxon>
        <taxon>Gammaproteobacteria</taxon>
        <taxon>Lysobacterales</taxon>
        <taxon>Rhodanobacteraceae</taxon>
        <taxon>Dyella</taxon>
    </lineage>
</organism>
<dbReference type="Gene3D" id="2.180.10.10">
    <property type="entry name" value="RHS repeat-associated core"/>
    <property type="match status" value="12"/>
</dbReference>
<dbReference type="InterPro" id="IPR031325">
    <property type="entry name" value="RHS_repeat"/>
</dbReference>
<dbReference type="Pfam" id="PF25023">
    <property type="entry name" value="TEN_YD-shell"/>
    <property type="match status" value="2"/>
</dbReference>
<dbReference type="InterPro" id="IPR050708">
    <property type="entry name" value="T6SS_VgrG/RHS"/>
</dbReference>
<gene>
    <name evidence="4" type="ORF">DVJ77_11890</name>
</gene>
<dbReference type="PROSITE" id="PS51782">
    <property type="entry name" value="LYSM"/>
    <property type="match status" value="1"/>
</dbReference>
<dbReference type="SUPFAM" id="SSF56399">
    <property type="entry name" value="ADP-ribosylation"/>
    <property type="match status" value="1"/>
</dbReference>
<dbReference type="Pfam" id="PF05593">
    <property type="entry name" value="RHS_repeat"/>
    <property type="match status" value="11"/>
</dbReference>
<dbReference type="InterPro" id="IPR054695">
    <property type="entry name" value="Pierisin-like_dom"/>
</dbReference>
<dbReference type="SMART" id="SM00736">
    <property type="entry name" value="CADG"/>
    <property type="match status" value="4"/>
</dbReference>
<dbReference type="EMBL" id="QQAH01000010">
    <property type="protein sequence ID" value="RDD81408.1"/>
    <property type="molecule type" value="Genomic_DNA"/>
</dbReference>
<dbReference type="GO" id="GO:0005509">
    <property type="term" value="F:calcium ion binding"/>
    <property type="evidence" value="ECO:0007669"/>
    <property type="project" value="InterPro"/>
</dbReference>
<evidence type="ECO:0000256" key="2">
    <source>
        <dbReference type="SAM" id="MobiDB-lite"/>
    </source>
</evidence>
<feature type="compositionally biased region" description="Low complexity" evidence="2">
    <location>
        <begin position="3940"/>
        <end position="3953"/>
    </location>
</feature>
<feature type="compositionally biased region" description="Gly residues" evidence="2">
    <location>
        <begin position="3897"/>
        <end position="3939"/>
    </location>
</feature>
<keyword evidence="1" id="KW-0677">Repeat</keyword>
<evidence type="ECO:0000313" key="5">
    <source>
        <dbReference type="Proteomes" id="UP000253782"/>
    </source>
</evidence>
<accession>A0A369UNW4</accession>
<comment type="caution">
    <text evidence="4">The sequence shown here is derived from an EMBL/GenBank/DDBJ whole genome shotgun (WGS) entry which is preliminary data.</text>
</comment>
<dbReference type="OrthoDB" id="9816400at2"/>
<dbReference type="SUPFAM" id="SSF49313">
    <property type="entry name" value="Cadherin-like"/>
    <property type="match status" value="4"/>
</dbReference>
<dbReference type="Gene3D" id="3.90.210.10">
    <property type="entry name" value="Heat-Labile Enterotoxin, subunit A"/>
    <property type="match status" value="1"/>
</dbReference>
<proteinExistence type="predicted"/>
<dbReference type="Pfam" id="PF01476">
    <property type="entry name" value="LysM"/>
    <property type="match status" value="1"/>
</dbReference>
<sequence length="4569" mass="473355">DGAGRVVASIDAQGDVTTTSYDGVGNAIATRAYATALTLSQWTALGSSPTWAALQADLSVSANDRLTQTFYDADNRAVATVDAAGYVTVTTYDAAGDAVKTTAYATALTGAQQTALRNTPALSTLQADLSSTAQDQTTRSYYNSRGQVILQIDAAGYVTTKTYREIGMQPVSPAKQVLSTHYTQALTYAQLAALTGLEAATSIVSMVSAGTSMISLDNWDADGRLLRTYDIGYVTITSYTYDSVGHLLTTTAQPRLGGGAARTSASAYDAFGDVVSTLDGVGAANLTSGMTAAQQAAVFSQYGTTNTYNALGQRITSTDPLGNTTYAYYDASGRLAYTVQGQPGGSMLNAVGNVTAYTYNAFGQVATSRSFSSPLTLTTSGSSSGTTLNVTTATTAQLTTTAASLANPATDSSTSYTYTLNGQVASAVDGLGYQTAYQYDAFGDLLQKQQQLSAPGSALSAANSTITSDSYDLRGERIGEIDAFGTGVAHTKSSTFDAFGRVAQTIDSSSNTAVGYGYDTLGRQISVMQSVLGVVRTTFATYDAFGHVLTQTDAVGNVTSYQYDLANNKTTVITPDGMQIITVTDVFGDTLTVTDGANNTTTYTYDADGHLTQTQDALGNLSKNQYDLDGHLTQSTDATGHVITYSYDASGHVLTRTVDPTGLNLKTSYTYDGEGRTLSVTNPSGMVTTYSYDADGNVLTQVQDAGSGKLNLTTTYTYDGAGKTLIVNAGVGTAAAATTQYVYDNLERLSQQIVDPGAGRLNLTTSYTYDANNNLVTKTDAGGNVTSYVYGHANERTFTIDPSGAVTQTVYDADGRVTQTHSYATLLTASQLAALGHAPTLAALQPYLTVSSSDRITYTLYDANGHVAATIDASGYVITTIYDSAGRAAKTTAYATALTTAQMSALGTTPTLLAVQADLVTSAQDQTTRNYYDADNRVVARIDADGYLTVNSYNQATDTTTATRYATALTVTQLGALTGTENVVALVSLLGANTTSQQSSVTYNALGQVATSTAVDGTVTTYTYNGVGQLLNSTVTPVAGQGVARTISATYDALGDALTHTDAAEAVTSYAYNALGQRAKSTDALGNSTWYYYDAAGRLAYSIQGQPSSPTSSLNTVGNVTAYAYNAAGQLISTRQYASQLSLTTTATSTGTTLNVATATLAQVTAGVASLATSGNDANAVTVTTYTAGGQVATVTDGNGYQTAYQYDAFGDLVQTQRQLSQPGSALSAANSTSSQYIYDVRGERIRATDGFGGSVARSTSNIYDAFGRITSSIDGNGNAMAYTYDNLGRQVTSSQVVQGIGRTTQRSYDAFGNVLTQTDALGNITQYQYNAATHTATVTMPGNVTMTTVKDAFGDTVSVTDGMGNATAYTYDADGRLTQTHDALGNISKNQYDLDGHLTQSTDATGHVVTYSYDASGRVLTHTVDPGQLNLITTYAYDGEGRQLSVTDPMGSVSTYTYDADGHVLTQVQDAGTGKLNLTTIYTYDGAGKALTVTIGAGTSAARSTQYVYDALERLSQQIVDPAGLHLTTSYTYDSNNNLISVTDANGNATRSVYNEANELAFTVAGDGGVTQYWHDADGRRTQSMGYATALTGTQLTALGSSPTIAQMAALVTATSSDAFQQKAYDPEGRVIYELDGGAGLHVTQWTYDANGRVLATTRYQNLLSSAPAGGTSPTVASIAALVTPSAGDETTLTTYDADGRMRFSVQVTTVNGQPAGVVSEQRYDAAGRLIASLQYGTTIALSSSQSLTSQVSTSGLAQTLASAANHTTSSIYDNAGRLRYTIDTTNHVIETQYDADGRVLQQSAYANAITLPGTLTVAAVGAAVTAAGVSGARVNTTTYDAAGRVLTTGDALGTRATFAYDATGLQLGHADRDGNWTWMLYDKAGRKTLDQSPAVTVGSYDPVTWVFQTAANQYLYTTYAYDGVGNVLATNKGVGPDSAHVTTLSTTTYAYDALGHQTQATYPGGATAHVTYDAQGRVVMSQDGNGHYQYKAYASMGWEAYSIDADGYVTATGRDSIGNVTAVTRYATALNTAAISGWHAGQPLTVAQIQLGLVTSASDRTTTTTYDQRNQKTQVQQSAIAYVLSMGPLSGAAMAATQPTTTYTYDAYGNVTSTATLLQGANATGDSNATPAIWATTYTYYDALNRAVMTVTPTGAYTSPQGYVTTTAYNAFGNVTSITQYATAIATSGVTTAAAPALPPAGTVVTGYDRVTSYGYDAIGRKTSETDTGEYSYVNGTPAIAAGSSLTTWAYDGENRLTTATVNGATVSTTYDALGRVMSVTEPTRQALVSNWALLLTQNPSWDLTTGALYTNVAPVTSYAYDALGDVLSTKVSAGSSSVQTWSFYDVQGRQIKQLDGNGNQSTISYDNNGNIASKGFTLTTNGNDIAVTTTYTYDADNQRLTTAVQRGGQSGYDSYTQVQYNAFGEVTGRGDNNGIAAHYSYDNAGNLIGSPDARTGAAHSYGFDLAHHLLTDNSTVTGGSASTWTHNWVDLSGKVVQQRTPSDSASSGVNTSLLTARSYDRWGNLLILTDAAGNTTQYHYDSRNQLIGQVEPNVLVVSATGTRTWATPAKAWYYNVSGQLIGTTDENGNSSWNTYDGAGHLTVAQDNVGARTYTAYDALGRAVAQQMPPASTNTGAAAHIVVTGYDNLDQVTTQNDLVLNSTGTAYISGGSDNYLLNSNGDRIQVTDKLGNTTFYSYDSQHRVLRSATPLQQANSQAQTYAYDANGNRISQTDADGFQQSWVYDYFGRVQSHIDESGATYTYTYDASSGRLTQKTSNWAASGPSASVTSTQNFQYMADGQLAQLSETVGGVSSTFTYQYDANGNQTLQTANTQDGAGQAVATQTVVTYDSHNRLQEVTVENAAGTVASMRTVYNYDANGNRRAVLAQSAYGASGAAAPISLSTSAPVVGAALAAQTVQPLRSLNYSVPAGSFTDPLGMGLTYTLSGAVPSWLSFNATTLAFTGTPPSAAASYTFTVTATDALGRSVSSALTVTVPTVAPPAVATSLAAQTVQPGAAVSYTIPAGSFTDPLGLGLSYTATLAGGALPSWLSFNASTQTFTGTPPVSAQSYGITVTATDALGRTVSSALTISVPLVAPVFNGVPANQSVVCTNALSFTVPGATDPNGLPVTYNAAYYNGSVWTSLPSWLAFNASTLTFSGTPPIASVGNYTLAVGAQSPGSPSTGISFTLSVALPTAPVFSSAASNQSATYNTAMSFSVPGATNANGFPITYSASYYNGSTWTSLPSWLAFNANTLTFSGTPPASSVGTLTLAVGATDTGTSVSSAISFTLTVAALPPVYNGGIPANIAFAAGDTTTWTIPANTFSNPMGRPLTYQLNGFFPPGTSIDASGTITSSPPAAMAKQRFAGHIFATDPVDGQSVIVAFTLVVSPYIGAMVARPMVAAAAAPAPAPNVQADWFTYDADNRVIVNNGSLVNGVIGITNAIGSAQNGYDAAGNVTVYTVVNAAGVSSSQQNVYDARNELVRVQAPSSINGTMGLSETRSYDADGHLVSDVVYNASGHVGTGTYNGLPISFSDAGWVASDTVYTYNVDGQLTDQSQYVEDSAQDLITKYGTAVATSTYASQAGTAPGTLPTVGSNTNGVLLLNTEASYAPVTSGLGYDADGNLLGYRSIVSGNFGRTAYTNSYQTAYIRQNGALSASTSATSTNATFVPATDTSTYNALGELVQVNGNTNGAAVVRAMAYDPNGEILQQSTTSGGSTQSSVYAYAGGHALGNADQHGNINIQDTSSGFSNSNLGTQHYVVQAGDTLQSIAQIVYGNSNYGYILAQVNGLQSSSDLLPGTRLTISQVTTSNNNATTFKPYNPGEVIGSTTPTLAPASTSKAAAQFNAVSQLLTSAIEAVLHGKASAQTGGNGAQVKPQAFQGGHMRMMMEMQQGDGGGGGIDDGGGDGGFGGGGDGGGGGGGVDNNGGDGSNGGGDNPDPSSSPGQSSDPAPAPAPEPAPAPAPAPAPPVDLPPIEVPAPEPIIIEPPSIELPPIELPSIEPVTIVAPTPVQLPPIPNDLPSQQPVIVTATAPPLPEITIVPSDGIPNKLVIGPNTIVGQLTGGRSSNSSGGIAGSSWNPIYTGLSDGNIYQDYGNLESNGGGGSAGATPATTPTATPTTTPATASTPTPTNSTNTSSTLTSTSSSPSQPTNNPPANNGWENAGANNGDNVLLSGPLAGEWNSFSSPTYDSSTMTAAAALSDPNNSNLSAVNLDAVSVTPDALEQGWLQSEDTKALGYGSDNWGSKVASMFDDNRPVSQSNLPAKEGIAAWGPGVGPTDQFGRPFVGKGIVKLGTALSNVADSDGSAWKKLGQYATLMVGSPPNIEELWAANPYLTSKEPQWLQDHDTRIASPIGTIAELVSTYVLHASDQTNRNVLYSGALVDQGMQAIGGMREAQQNIQNLSSVQVSSYRTWGSVSSPYEVYAAGNVPVSVEAGSSTSLPETVFRGERSSVTPDDVFANGISSKGSNLDLLAHTSANQGDSGFVATSPQFNIAQEFAGRNGYIYDIFPKGGVDVNATLGASSPFPEQFEIAMPGGISPGNIRGAYPLRQGQLTGEYIENPSFGK</sequence>
<dbReference type="Pfam" id="PF22596">
    <property type="entry name" value="Scabin-like"/>
    <property type="match status" value="1"/>
</dbReference>
<dbReference type="SMART" id="SM00257">
    <property type="entry name" value="LysM"/>
    <property type="match status" value="1"/>
</dbReference>
<feature type="compositionally biased region" description="Pro residues" evidence="2">
    <location>
        <begin position="3954"/>
        <end position="3984"/>
    </location>
</feature>
<dbReference type="NCBIfam" id="TIGR01643">
    <property type="entry name" value="YD_repeat_2x"/>
    <property type="match status" value="17"/>
</dbReference>
<dbReference type="Proteomes" id="UP000253782">
    <property type="component" value="Unassembled WGS sequence"/>
</dbReference>
<keyword evidence="5" id="KW-1185">Reference proteome</keyword>
<dbReference type="PANTHER" id="PTHR32305:SF15">
    <property type="entry name" value="PROTEIN RHSA-RELATED"/>
    <property type="match status" value="1"/>
</dbReference>
<dbReference type="InterPro" id="IPR018392">
    <property type="entry name" value="LysM"/>
</dbReference>
<feature type="region of interest" description="Disordered" evidence="2">
    <location>
        <begin position="4104"/>
        <end position="4177"/>
    </location>
</feature>
<dbReference type="InterPro" id="IPR006530">
    <property type="entry name" value="YD"/>
</dbReference>